<dbReference type="Gene3D" id="2.60.40.10">
    <property type="entry name" value="Immunoglobulins"/>
    <property type="match status" value="1"/>
</dbReference>
<accession>A0A9N7YNZ3</accession>
<dbReference type="PANTHER" id="PTHR19944:SF99">
    <property type="entry name" value="HLA CLASS II HISTOCOMPATIBILITY ANTIGEN, DRB1 BETA CHAIN"/>
    <property type="match status" value="1"/>
</dbReference>
<dbReference type="InterPro" id="IPR036179">
    <property type="entry name" value="Ig-like_dom_sf"/>
</dbReference>
<dbReference type="InterPro" id="IPR003597">
    <property type="entry name" value="Ig_C1-set"/>
</dbReference>
<evidence type="ECO:0000256" key="1">
    <source>
        <dbReference type="ARBA" id="ARBA00023180"/>
    </source>
</evidence>
<gene>
    <name evidence="3" type="ORF">PLEPLA_LOCUS26808</name>
</gene>
<dbReference type="PROSITE" id="PS50835">
    <property type="entry name" value="IG_LIKE"/>
    <property type="match status" value="1"/>
</dbReference>
<keyword evidence="4" id="KW-1185">Reference proteome</keyword>
<name>A0A9N7YNZ3_PLEPL</name>
<dbReference type="PANTHER" id="PTHR19944">
    <property type="entry name" value="MHC CLASS II-RELATED"/>
    <property type="match status" value="1"/>
</dbReference>
<evidence type="ECO:0000259" key="2">
    <source>
        <dbReference type="PROSITE" id="PS50835"/>
    </source>
</evidence>
<dbReference type="Pfam" id="PF07654">
    <property type="entry name" value="C1-set"/>
    <property type="match status" value="1"/>
</dbReference>
<dbReference type="EMBL" id="CADEAL010002223">
    <property type="protein sequence ID" value="CAB1438951.1"/>
    <property type="molecule type" value="Genomic_DNA"/>
</dbReference>
<dbReference type="InterPro" id="IPR050160">
    <property type="entry name" value="MHC/Immunoglobulin"/>
</dbReference>
<dbReference type="SUPFAM" id="SSF48726">
    <property type="entry name" value="Immunoglobulin"/>
    <property type="match status" value="1"/>
</dbReference>
<comment type="caution">
    <text evidence="3">The sequence shown here is derived from an EMBL/GenBank/DDBJ whole genome shotgun (WGS) entry which is preliminary data.</text>
</comment>
<proteinExistence type="predicted"/>
<keyword evidence="1" id="KW-0325">Glycoprotein</keyword>
<dbReference type="InterPro" id="IPR007110">
    <property type="entry name" value="Ig-like_dom"/>
</dbReference>
<evidence type="ECO:0000313" key="3">
    <source>
        <dbReference type="EMBL" id="CAB1438951.1"/>
    </source>
</evidence>
<dbReference type="SMART" id="SM00407">
    <property type="entry name" value="IGc1"/>
    <property type="match status" value="1"/>
</dbReference>
<dbReference type="Proteomes" id="UP001153269">
    <property type="component" value="Unassembled WGS sequence"/>
</dbReference>
<organism evidence="3 4">
    <name type="scientific">Pleuronectes platessa</name>
    <name type="common">European plaice</name>
    <dbReference type="NCBI Taxonomy" id="8262"/>
    <lineage>
        <taxon>Eukaryota</taxon>
        <taxon>Metazoa</taxon>
        <taxon>Chordata</taxon>
        <taxon>Craniata</taxon>
        <taxon>Vertebrata</taxon>
        <taxon>Euteleostomi</taxon>
        <taxon>Actinopterygii</taxon>
        <taxon>Neopterygii</taxon>
        <taxon>Teleostei</taxon>
        <taxon>Neoteleostei</taxon>
        <taxon>Acanthomorphata</taxon>
        <taxon>Carangaria</taxon>
        <taxon>Pleuronectiformes</taxon>
        <taxon>Pleuronectoidei</taxon>
        <taxon>Pleuronectidae</taxon>
        <taxon>Pleuronectes</taxon>
    </lineage>
</organism>
<evidence type="ECO:0000313" key="4">
    <source>
        <dbReference type="Proteomes" id="UP001153269"/>
    </source>
</evidence>
<feature type="domain" description="Ig-like" evidence="2">
    <location>
        <begin position="72"/>
        <end position="97"/>
    </location>
</feature>
<reference evidence="3" key="1">
    <citation type="submission" date="2020-03" db="EMBL/GenBank/DDBJ databases">
        <authorList>
            <person name="Weist P."/>
        </authorList>
    </citation>
    <scope>NUCLEOTIDE SEQUENCE</scope>
</reference>
<dbReference type="InterPro" id="IPR011162">
    <property type="entry name" value="MHC_I/II-like_Ag-recog"/>
</dbReference>
<dbReference type="AlphaFoldDB" id="A0A9N7YNZ3"/>
<protein>
    <recommendedName>
        <fullName evidence="2">Ig-like domain-containing protein</fullName>
    </recommendedName>
</protein>
<sequence length="188" mass="20809">MKLSILHDSRVGKYVGFGEFGMKNAKHYNTQDWKMSLMKSSSGNSVQIQREAVQTEHAGQNRVHHTEPADYGVRTILHCSVLGFYPQKVQVSWLRDGVEVSSDVSSTDVLANEDWSFQVHSYLELTPRRGRGLSVPAAAPSKHARAATSSVVSDGRINSGDEQWFDTLALDLKCVKVTVGILFFLVGL</sequence>
<dbReference type="InterPro" id="IPR013783">
    <property type="entry name" value="Ig-like_fold"/>
</dbReference>
<dbReference type="SUPFAM" id="SSF54452">
    <property type="entry name" value="MHC antigen-recognition domain"/>
    <property type="match status" value="1"/>
</dbReference>